<evidence type="ECO:0000313" key="3">
    <source>
        <dbReference type="Proteomes" id="UP000094065"/>
    </source>
</evidence>
<dbReference type="OrthoDB" id="3050608at2759"/>
<accession>A0A1E3I7G2</accession>
<dbReference type="AlphaFoldDB" id="A0A1E3I7G2"/>
<name>A0A1E3I7G2_9TREE</name>
<feature type="compositionally biased region" description="Polar residues" evidence="1">
    <location>
        <begin position="1"/>
        <end position="13"/>
    </location>
</feature>
<dbReference type="RefSeq" id="XP_018998347.1">
    <property type="nucleotide sequence ID" value="XM_019133642.1"/>
</dbReference>
<organism evidence="2 3">
    <name type="scientific">Cryptococcus amylolentus CBS 6039</name>
    <dbReference type="NCBI Taxonomy" id="1295533"/>
    <lineage>
        <taxon>Eukaryota</taxon>
        <taxon>Fungi</taxon>
        <taxon>Dikarya</taxon>
        <taxon>Basidiomycota</taxon>
        <taxon>Agaricomycotina</taxon>
        <taxon>Tremellomycetes</taxon>
        <taxon>Tremellales</taxon>
        <taxon>Cryptococcaceae</taxon>
        <taxon>Cryptococcus</taxon>
    </lineage>
</organism>
<protein>
    <submittedName>
        <fullName evidence="2">Uncharacterized protein</fullName>
    </submittedName>
</protein>
<reference evidence="2 3" key="1">
    <citation type="submission" date="2016-06" db="EMBL/GenBank/DDBJ databases">
        <title>Evolution of pathogenesis and genome organization in the Tremellales.</title>
        <authorList>
            <person name="Cuomo C."/>
            <person name="Litvintseva A."/>
            <person name="Heitman J."/>
            <person name="Chen Y."/>
            <person name="Sun S."/>
            <person name="Springer D."/>
            <person name="Dromer F."/>
            <person name="Young S."/>
            <person name="Zeng Q."/>
            <person name="Chapman S."/>
            <person name="Gujja S."/>
            <person name="Saif S."/>
            <person name="Birren B."/>
        </authorList>
    </citation>
    <scope>NUCLEOTIDE SEQUENCE [LARGE SCALE GENOMIC DNA]</scope>
    <source>
        <strain evidence="2 3">CBS 6039</strain>
    </source>
</reference>
<proteinExistence type="predicted"/>
<gene>
    <name evidence="2" type="ORF">L202_00474</name>
</gene>
<sequence length="79" mass="8440">MDANENQHVTENPQAAASSNDNAQQVGTQQDALDKGVSAAFKQFGYNNADNSTVEKASDAIRSGFKSFTGKDFPIADKE</sequence>
<feature type="compositionally biased region" description="Low complexity" evidence="1">
    <location>
        <begin position="14"/>
        <end position="25"/>
    </location>
</feature>
<evidence type="ECO:0000256" key="1">
    <source>
        <dbReference type="SAM" id="MobiDB-lite"/>
    </source>
</evidence>
<comment type="caution">
    <text evidence="2">The sequence shown here is derived from an EMBL/GenBank/DDBJ whole genome shotgun (WGS) entry which is preliminary data.</text>
</comment>
<keyword evidence="3" id="KW-1185">Reference proteome</keyword>
<dbReference type="GeneID" id="30151783"/>
<dbReference type="STRING" id="1295533.A0A1E3I7G2"/>
<feature type="region of interest" description="Disordered" evidence="1">
    <location>
        <begin position="1"/>
        <end position="31"/>
    </location>
</feature>
<evidence type="ECO:0000313" key="2">
    <source>
        <dbReference type="EMBL" id="ODN84544.1"/>
    </source>
</evidence>
<dbReference type="EMBL" id="AWGJ01000001">
    <property type="protein sequence ID" value="ODN84544.1"/>
    <property type="molecule type" value="Genomic_DNA"/>
</dbReference>
<dbReference type="Proteomes" id="UP000094065">
    <property type="component" value="Unassembled WGS sequence"/>
</dbReference>